<dbReference type="PROSITE" id="PS51257">
    <property type="entry name" value="PROKAR_LIPOPROTEIN"/>
    <property type="match status" value="1"/>
</dbReference>
<sequence length="166" mass="18143">MKTLAAAFAFGAALAPALPVAALSCLPADPVRIYTQARDAEARYRIVHGTLTAQQTIRKHKQDMTRTTPPKPIRVKARLQGMQLGQGGFATPIDLPVTVEMVCYGPWCGNWPGAGQMLMSVEEQKGGQLVVTADPCLSQIYAKPTRQELDRVVRCHRAGRCPTEMR</sequence>
<accession>A0A1N6IIB0</accession>
<keyword evidence="3" id="KW-1185">Reference proteome</keyword>
<feature type="chain" id="PRO_5012771552" description="Lipoprotein" evidence="1">
    <location>
        <begin position="22"/>
        <end position="166"/>
    </location>
</feature>
<dbReference type="RefSeq" id="WP_074258072.1">
    <property type="nucleotide sequence ID" value="NZ_FSRL01000002.1"/>
</dbReference>
<gene>
    <name evidence="2" type="ORF">SAMN05444002_3927</name>
</gene>
<dbReference type="AlphaFoldDB" id="A0A1N6IIB0"/>
<reference evidence="3" key="1">
    <citation type="submission" date="2016-11" db="EMBL/GenBank/DDBJ databases">
        <authorList>
            <person name="Varghese N."/>
            <person name="Submissions S."/>
        </authorList>
    </citation>
    <scope>NUCLEOTIDE SEQUENCE [LARGE SCALE GENOMIC DNA]</scope>
    <source>
        <strain evidence="3">DSM 29440</strain>
    </source>
</reference>
<protein>
    <recommendedName>
        <fullName evidence="4">Lipoprotein</fullName>
    </recommendedName>
</protein>
<evidence type="ECO:0000313" key="2">
    <source>
        <dbReference type="EMBL" id="SIO31713.1"/>
    </source>
</evidence>
<keyword evidence="1" id="KW-0732">Signal</keyword>
<dbReference type="Proteomes" id="UP000184932">
    <property type="component" value="Unassembled WGS sequence"/>
</dbReference>
<dbReference type="EMBL" id="FSRL01000002">
    <property type="protein sequence ID" value="SIO31713.1"/>
    <property type="molecule type" value="Genomic_DNA"/>
</dbReference>
<evidence type="ECO:0000256" key="1">
    <source>
        <dbReference type="SAM" id="SignalP"/>
    </source>
</evidence>
<dbReference type="OrthoDB" id="8451541at2"/>
<feature type="signal peptide" evidence="1">
    <location>
        <begin position="1"/>
        <end position="21"/>
    </location>
</feature>
<dbReference type="STRING" id="1217970.SAMN05444002_3927"/>
<name>A0A1N6IIB0_9RHOB</name>
<proteinExistence type="predicted"/>
<evidence type="ECO:0008006" key="4">
    <source>
        <dbReference type="Google" id="ProtNLM"/>
    </source>
</evidence>
<evidence type="ECO:0000313" key="3">
    <source>
        <dbReference type="Proteomes" id="UP000184932"/>
    </source>
</evidence>
<organism evidence="2 3">
    <name type="scientific">Vannielia litorea</name>
    <dbReference type="NCBI Taxonomy" id="1217970"/>
    <lineage>
        <taxon>Bacteria</taxon>
        <taxon>Pseudomonadati</taxon>
        <taxon>Pseudomonadota</taxon>
        <taxon>Alphaproteobacteria</taxon>
        <taxon>Rhodobacterales</taxon>
        <taxon>Paracoccaceae</taxon>
        <taxon>Vannielia</taxon>
    </lineage>
</organism>